<dbReference type="NCBIfam" id="NF009466">
    <property type="entry name" value="PRK12826.1-2"/>
    <property type="match status" value="1"/>
</dbReference>
<evidence type="ECO:0000313" key="3">
    <source>
        <dbReference type="EMBL" id="RSL30091.1"/>
    </source>
</evidence>
<gene>
    <name evidence="3" type="ORF">D7Z54_27785</name>
</gene>
<dbReference type="Gene3D" id="3.40.50.720">
    <property type="entry name" value="NAD(P)-binding Rossmann-like Domain"/>
    <property type="match status" value="1"/>
</dbReference>
<comment type="similarity">
    <text evidence="1">Belongs to the short-chain dehydrogenases/reductases (SDR) family.</text>
</comment>
<organism evidence="3 4">
    <name type="scientific">Salibacterium salarium</name>
    <dbReference type="NCBI Taxonomy" id="284579"/>
    <lineage>
        <taxon>Bacteria</taxon>
        <taxon>Bacillati</taxon>
        <taxon>Bacillota</taxon>
        <taxon>Bacilli</taxon>
        <taxon>Bacillales</taxon>
        <taxon>Bacillaceae</taxon>
    </lineage>
</organism>
<dbReference type="SUPFAM" id="SSF51735">
    <property type="entry name" value="NAD(P)-binding Rossmann-fold domains"/>
    <property type="match status" value="1"/>
</dbReference>
<keyword evidence="2" id="KW-0560">Oxidoreductase</keyword>
<dbReference type="Pfam" id="PF13561">
    <property type="entry name" value="adh_short_C2"/>
    <property type="match status" value="1"/>
</dbReference>
<dbReference type="RefSeq" id="WP_125561284.1">
    <property type="nucleotide sequence ID" value="NZ_RBVX01000043.1"/>
</dbReference>
<evidence type="ECO:0000313" key="4">
    <source>
        <dbReference type="Proteomes" id="UP000275076"/>
    </source>
</evidence>
<dbReference type="GO" id="GO:0016616">
    <property type="term" value="F:oxidoreductase activity, acting on the CH-OH group of donors, NAD or NADP as acceptor"/>
    <property type="evidence" value="ECO:0007669"/>
    <property type="project" value="TreeGrafter"/>
</dbReference>
<dbReference type="PRINTS" id="PR00080">
    <property type="entry name" value="SDRFAMILY"/>
</dbReference>
<dbReference type="OrthoDB" id="9805904at2"/>
<dbReference type="AlphaFoldDB" id="A0A3R9R975"/>
<dbReference type="InterPro" id="IPR036291">
    <property type="entry name" value="NAD(P)-bd_dom_sf"/>
</dbReference>
<dbReference type="FunFam" id="3.40.50.720:FF:000173">
    <property type="entry name" value="3-oxoacyl-[acyl-carrier protein] reductase"/>
    <property type="match status" value="1"/>
</dbReference>
<proteinExistence type="inferred from homology"/>
<protein>
    <submittedName>
        <fullName evidence="3">SDR family oxidoreductase</fullName>
    </submittedName>
</protein>
<accession>A0A3R9R975</accession>
<evidence type="ECO:0000256" key="1">
    <source>
        <dbReference type="ARBA" id="ARBA00006484"/>
    </source>
</evidence>
<name>A0A3R9R975_9BACI</name>
<dbReference type="NCBIfam" id="NF005559">
    <property type="entry name" value="PRK07231.1"/>
    <property type="match status" value="1"/>
</dbReference>
<keyword evidence="4" id="KW-1185">Reference proteome</keyword>
<dbReference type="PANTHER" id="PTHR42760">
    <property type="entry name" value="SHORT-CHAIN DEHYDROGENASES/REDUCTASES FAMILY MEMBER"/>
    <property type="match status" value="1"/>
</dbReference>
<dbReference type="InterPro" id="IPR002347">
    <property type="entry name" value="SDR_fam"/>
</dbReference>
<dbReference type="CDD" id="cd05233">
    <property type="entry name" value="SDR_c"/>
    <property type="match status" value="1"/>
</dbReference>
<dbReference type="EMBL" id="RBVX01000043">
    <property type="protein sequence ID" value="RSL30091.1"/>
    <property type="molecule type" value="Genomic_DNA"/>
</dbReference>
<reference evidence="3 4" key="1">
    <citation type="submission" date="2018-10" db="EMBL/GenBank/DDBJ databases">
        <title>Draft genome sequence of Bacillus salarius IM0101, isolated from a hypersaline soil in Inner Mongolia, China.</title>
        <authorList>
            <person name="Yamprayoonswat W."/>
            <person name="Boonvisut S."/>
            <person name="Jumpathong W."/>
            <person name="Sittihan S."/>
            <person name="Ruangsuj P."/>
            <person name="Wanthongcharoen S."/>
            <person name="Thongpramul N."/>
            <person name="Pimmason S."/>
            <person name="Yu B."/>
            <person name="Yasawong M."/>
        </authorList>
    </citation>
    <scope>NUCLEOTIDE SEQUENCE [LARGE SCALE GENOMIC DNA]</scope>
    <source>
        <strain evidence="3 4">IM0101</strain>
    </source>
</reference>
<dbReference type="PRINTS" id="PR00081">
    <property type="entry name" value="GDHRDH"/>
</dbReference>
<evidence type="ECO:0000256" key="2">
    <source>
        <dbReference type="ARBA" id="ARBA00023002"/>
    </source>
</evidence>
<sequence>MLLQNQVAVVTGATRGIGRAIAITLANNGASLIINGTNKDRLQKLMLEIEETGQKCLMITGDVADPKTAEEVVETAINYFYKMDILVNNAGINMRSSTLEMDLEDWNKVLDINLNGSLYFCKTALPYMIKNRYGKIVNVSSTAAKTAHKNAAPSYGASKAGVDYLTRHLAIEMSEYNINVNGVNPGPVETDMSSQWTDEYRQQVLSKIPLQKLGTPQNVADTVLFLTSEMSDFITGETINVNGGTYMN</sequence>
<dbReference type="Proteomes" id="UP000275076">
    <property type="component" value="Unassembled WGS sequence"/>
</dbReference>
<comment type="caution">
    <text evidence="3">The sequence shown here is derived from an EMBL/GenBank/DDBJ whole genome shotgun (WGS) entry which is preliminary data.</text>
</comment>